<protein>
    <recommendedName>
        <fullName evidence="2">NACHT domain-containing protein</fullName>
    </recommendedName>
</protein>
<dbReference type="OrthoDB" id="1577640at2759"/>
<dbReference type="Proteomes" id="UP000325780">
    <property type="component" value="Unassembled WGS sequence"/>
</dbReference>
<dbReference type="InterPro" id="IPR027417">
    <property type="entry name" value="P-loop_NTPase"/>
</dbReference>
<accession>A0A5N6U1C9</accession>
<dbReference type="InterPro" id="IPR056884">
    <property type="entry name" value="NPHP3-like_N"/>
</dbReference>
<name>A0A5N6U1C9_ASPAV</name>
<evidence type="ECO:0000259" key="2">
    <source>
        <dbReference type="PROSITE" id="PS50837"/>
    </source>
</evidence>
<dbReference type="Gene3D" id="3.40.50.300">
    <property type="entry name" value="P-loop containing nucleotide triphosphate hydrolases"/>
    <property type="match status" value="1"/>
</dbReference>
<organism evidence="3 4">
    <name type="scientific">Aspergillus avenaceus</name>
    <dbReference type="NCBI Taxonomy" id="36643"/>
    <lineage>
        <taxon>Eukaryota</taxon>
        <taxon>Fungi</taxon>
        <taxon>Dikarya</taxon>
        <taxon>Ascomycota</taxon>
        <taxon>Pezizomycotina</taxon>
        <taxon>Eurotiomycetes</taxon>
        <taxon>Eurotiomycetidae</taxon>
        <taxon>Eurotiales</taxon>
        <taxon>Aspergillaceae</taxon>
        <taxon>Aspergillus</taxon>
        <taxon>Aspergillus subgen. Circumdati</taxon>
    </lineage>
</organism>
<gene>
    <name evidence="3" type="ORF">BDV25DRAFT_137941</name>
</gene>
<dbReference type="PANTHER" id="PTHR10039:SF16">
    <property type="entry name" value="GPI INOSITOL-DEACYLASE"/>
    <property type="match status" value="1"/>
</dbReference>
<reference evidence="3 4" key="1">
    <citation type="submission" date="2019-04" db="EMBL/GenBank/DDBJ databases">
        <title>Friends and foes A comparative genomics study of 23 Aspergillus species from section Flavi.</title>
        <authorList>
            <consortium name="DOE Joint Genome Institute"/>
            <person name="Kjaerbolling I."/>
            <person name="Vesth T."/>
            <person name="Frisvad J.C."/>
            <person name="Nybo J.L."/>
            <person name="Theobald S."/>
            <person name="Kildgaard S."/>
            <person name="Isbrandt T."/>
            <person name="Kuo A."/>
            <person name="Sato A."/>
            <person name="Lyhne E.K."/>
            <person name="Kogle M.E."/>
            <person name="Wiebenga A."/>
            <person name="Kun R.S."/>
            <person name="Lubbers R.J."/>
            <person name="Makela M.R."/>
            <person name="Barry K."/>
            <person name="Chovatia M."/>
            <person name="Clum A."/>
            <person name="Daum C."/>
            <person name="Haridas S."/>
            <person name="He G."/>
            <person name="LaButti K."/>
            <person name="Lipzen A."/>
            <person name="Mondo S."/>
            <person name="Riley R."/>
            <person name="Salamov A."/>
            <person name="Simmons B.A."/>
            <person name="Magnuson J.K."/>
            <person name="Henrissat B."/>
            <person name="Mortensen U.H."/>
            <person name="Larsen T.O."/>
            <person name="Devries R.P."/>
            <person name="Grigoriev I.V."/>
            <person name="Machida M."/>
            <person name="Baker S.E."/>
            <person name="Andersen M.R."/>
        </authorList>
    </citation>
    <scope>NUCLEOTIDE SEQUENCE [LARGE SCALE GENOMIC DNA]</scope>
    <source>
        <strain evidence="3 4">IBT 18842</strain>
    </source>
</reference>
<dbReference type="Pfam" id="PF24883">
    <property type="entry name" value="NPHP3_N"/>
    <property type="match status" value="1"/>
</dbReference>
<dbReference type="SUPFAM" id="SSF52540">
    <property type="entry name" value="P-loop containing nucleoside triphosphate hydrolases"/>
    <property type="match status" value="1"/>
</dbReference>
<evidence type="ECO:0000313" key="4">
    <source>
        <dbReference type="Proteomes" id="UP000325780"/>
    </source>
</evidence>
<evidence type="ECO:0000256" key="1">
    <source>
        <dbReference type="ARBA" id="ARBA00022737"/>
    </source>
</evidence>
<keyword evidence="4" id="KW-1185">Reference proteome</keyword>
<dbReference type="PROSITE" id="PS50837">
    <property type="entry name" value="NACHT"/>
    <property type="match status" value="1"/>
</dbReference>
<dbReference type="PANTHER" id="PTHR10039">
    <property type="entry name" value="AMELOGENIN"/>
    <property type="match status" value="1"/>
</dbReference>
<proteinExistence type="predicted"/>
<feature type="domain" description="NACHT" evidence="2">
    <location>
        <begin position="349"/>
        <end position="498"/>
    </location>
</feature>
<dbReference type="InterPro" id="IPR054471">
    <property type="entry name" value="GPIID_WHD"/>
</dbReference>
<dbReference type="InterPro" id="IPR007111">
    <property type="entry name" value="NACHT_NTPase"/>
</dbReference>
<sequence length="1466" mass="165357">MFAKLCAKLCCLQGSDDVESRPPLMHDIPSVNVGGSVIEDSICSTAAVSPVVQSVKELRDLWEVAFNTLDPESKRCLLTDKISSVDAMERVIHETKGKYADYQNKRLTIRRRDGNEIKFRDVAQNILVAALQVQEVVKTVVGFDRSGYASAAWAVVSLGLTMVQNDIERRDSIFEAAEYLANKLAYFSIVDKECRYEALSSNQQLEDALVAVYIAILEYSAEIRRKHDESIAARIWNTLIPLTQQPFQRLREVVDSKSTMVLELAGLTDRSFQKRQAADILNTIDTNAERLHEIQTDLWSAEDNRILEWLSSLPYSNAQNGFQDRRATGTGDWITESMEYEQWKSQPGNALWLHGSAGCGKSVMCSTIIEDIIETCRGIPERRYAYWYFRFDDTNTLRVEHMVRSIIRQLHPIPLSASIKALWNDHCTRGSQPSLRALLEVLHDIMTSFSGEIFLMLDALDECPELPERRERSLLLALLDECLQKHETSVHILVTSRPEPDISEHFQSFLTLDLEKKLEADVVTFVKRKIDCLDSRIAGVELKARIIEELLQIPKRRFRWADLQIKRLEACHTEEMILEALSTIPETLRDTYLSVLADIKHQDREIARAILIWLCCCFQPLTLKRIAAVVSLPVPERVISICTSSLVTLEHPGNEVRLAHFSVKEFLTNTKDASHWCQISDDIGHKFIAEKAITVLLDQTKWLSEIESVKNPLLGYAARYWHRHVQMLQIIDQSLHLMIDQLFHNQVIFYNWVYIRYPGETSELLPSPIYTAARFGLVHAVASLLEQGANPLEPLRYPTYEPTNACLIAASIGQLDALDLLLRRASLSTDIAERIISVVSQCKWNVGTKTIGDIMETLLQSGVLYDGTTMQHARIHEEIVVAVVRNENCGSELLNILLVQSDNGRMVVVPITATVLVSCLQNLGCAVALLQTLIKRRDADVQITPEVKRLLDTADPLWGPAIRLLMEARPRQLISHRKFMTQYFQVATGEEIELVLDTYGKGIPVSEESLVAAVWYNRDVRAIRLLLSRRERKSPVSDRIIIKAIHHMWGQVVDVVSAVLDECDASFPLSEAVMISIIDSRQPAAVLRELLRRQQGFKITKSILHKAISRGREVLEILMNNGGLDVPVDESMVFSAISSDSVITYLLELEEESQIPLLPITDEAVSVAVSCLGSEALRVILDKRPGISVSKGMVVGAYDDLDKLLLLQSRSSDSLPGKEEVLTFLLDNHLAEVDERVVESAAEIPWVLEVLHQRTPHLPVTKSILEAASFNFESLKLLLQAYGPNPPLTETMVAKAASMNPSALPWLLEKYGSAVPLTERVLVATAARSSKGLRWLLQEQPVNIDLNQIWRATWNLEDSMFPRGPFVCRRMAACHIIAVTDTVDLSEEFFLKVRRGDSRNFHMLIDCCIDLDLSIPATERMKQAVLANPDQIGEYRSRDDLVHARAFTEMFHSLDLNDSGDELVDA</sequence>
<keyword evidence="1" id="KW-0677">Repeat</keyword>
<dbReference type="EMBL" id="ML742054">
    <property type="protein sequence ID" value="KAE8152368.1"/>
    <property type="molecule type" value="Genomic_DNA"/>
</dbReference>
<evidence type="ECO:0000313" key="3">
    <source>
        <dbReference type="EMBL" id="KAE8152368.1"/>
    </source>
</evidence>
<dbReference type="Pfam" id="PF22939">
    <property type="entry name" value="WHD_GPIID"/>
    <property type="match status" value="1"/>
</dbReference>